<dbReference type="AlphaFoldDB" id="A0A8K0QY57"/>
<evidence type="ECO:0008006" key="4">
    <source>
        <dbReference type="Google" id="ProtNLM"/>
    </source>
</evidence>
<comment type="caution">
    <text evidence="2">The sequence shown here is derived from an EMBL/GenBank/DDBJ whole genome shotgun (WGS) entry which is preliminary data.</text>
</comment>
<feature type="chain" id="PRO_5035444411" description="Secreted protein" evidence="1">
    <location>
        <begin position="23"/>
        <end position="100"/>
    </location>
</feature>
<feature type="signal peptide" evidence="1">
    <location>
        <begin position="1"/>
        <end position="22"/>
    </location>
</feature>
<keyword evidence="3" id="KW-1185">Reference proteome</keyword>
<organism evidence="2 3">
    <name type="scientific">Paraphoma chrysanthemicola</name>
    <dbReference type="NCBI Taxonomy" id="798071"/>
    <lineage>
        <taxon>Eukaryota</taxon>
        <taxon>Fungi</taxon>
        <taxon>Dikarya</taxon>
        <taxon>Ascomycota</taxon>
        <taxon>Pezizomycotina</taxon>
        <taxon>Dothideomycetes</taxon>
        <taxon>Pleosporomycetidae</taxon>
        <taxon>Pleosporales</taxon>
        <taxon>Pleosporineae</taxon>
        <taxon>Phaeosphaeriaceae</taxon>
        <taxon>Paraphoma</taxon>
    </lineage>
</organism>
<dbReference type="Proteomes" id="UP000813461">
    <property type="component" value="Unassembled WGS sequence"/>
</dbReference>
<name>A0A8K0QY57_9PLEO</name>
<sequence length="100" mass="11219">MRGPRLLRSAKLLDFAALSLLALKLQKSNLLIYRSSIQVPKSERVLKVAVEQARTSNADPDAMTIPSTATPTRRYFSCCMLELSIERAKTSTKECDYLNI</sequence>
<keyword evidence="1" id="KW-0732">Signal</keyword>
<evidence type="ECO:0000256" key="1">
    <source>
        <dbReference type="SAM" id="SignalP"/>
    </source>
</evidence>
<accession>A0A8K0QY57</accession>
<evidence type="ECO:0000313" key="3">
    <source>
        <dbReference type="Proteomes" id="UP000813461"/>
    </source>
</evidence>
<dbReference type="EMBL" id="JAGMVJ010000018">
    <property type="protein sequence ID" value="KAH7077317.1"/>
    <property type="molecule type" value="Genomic_DNA"/>
</dbReference>
<evidence type="ECO:0000313" key="2">
    <source>
        <dbReference type="EMBL" id="KAH7077317.1"/>
    </source>
</evidence>
<reference evidence="2" key="1">
    <citation type="journal article" date="2021" name="Nat. Commun.">
        <title>Genetic determinants of endophytism in the Arabidopsis root mycobiome.</title>
        <authorList>
            <person name="Mesny F."/>
            <person name="Miyauchi S."/>
            <person name="Thiergart T."/>
            <person name="Pickel B."/>
            <person name="Atanasova L."/>
            <person name="Karlsson M."/>
            <person name="Huettel B."/>
            <person name="Barry K.W."/>
            <person name="Haridas S."/>
            <person name="Chen C."/>
            <person name="Bauer D."/>
            <person name="Andreopoulos W."/>
            <person name="Pangilinan J."/>
            <person name="LaButti K."/>
            <person name="Riley R."/>
            <person name="Lipzen A."/>
            <person name="Clum A."/>
            <person name="Drula E."/>
            <person name="Henrissat B."/>
            <person name="Kohler A."/>
            <person name="Grigoriev I.V."/>
            <person name="Martin F.M."/>
            <person name="Hacquard S."/>
        </authorList>
    </citation>
    <scope>NUCLEOTIDE SEQUENCE</scope>
    <source>
        <strain evidence="2">MPI-SDFR-AT-0120</strain>
    </source>
</reference>
<proteinExistence type="predicted"/>
<gene>
    <name evidence="2" type="ORF">FB567DRAFT_535007</name>
</gene>
<protein>
    <recommendedName>
        <fullName evidence="4">Secreted protein</fullName>
    </recommendedName>
</protein>